<comment type="caution">
    <text evidence="2">The sequence shown here is derived from an EMBL/GenBank/DDBJ whole genome shotgun (WGS) entry which is preliminary data.</text>
</comment>
<feature type="transmembrane region" description="Helical" evidence="1">
    <location>
        <begin position="92"/>
        <end position="109"/>
    </location>
</feature>
<protein>
    <submittedName>
        <fullName evidence="2">Uncharacterized protein</fullName>
    </submittedName>
</protein>
<evidence type="ECO:0000256" key="1">
    <source>
        <dbReference type="SAM" id="Phobius"/>
    </source>
</evidence>
<evidence type="ECO:0000313" key="2">
    <source>
        <dbReference type="EMBL" id="NYG07682.1"/>
    </source>
</evidence>
<name>A0A852WR45_9MICO</name>
<keyword evidence="1" id="KW-0812">Transmembrane</keyword>
<reference evidence="2 3" key="1">
    <citation type="submission" date="2020-07" db="EMBL/GenBank/DDBJ databases">
        <title>Sequencing the genomes of 1000 actinobacteria strains.</title>
        <authorList>
            <person name="Klenk H.-P."/>
        </authorList>
    </citation>
    <scope>NUCLEOTIDE SEQUENCE [LARGE SCALE GENOMIC DNA]</scope>
    <source>
        <strain evidence="2 3">DSM 23987</strain>
    </source>
</reference>
<dbReference type="RefSeq" id="WP_238338082.1">
    <property type="nucleotide sequence ID" value="NZ_JACCAB010000001.1"/>
</dbReference>
<accession>A0A852WR45</accession>
<organism evidence="2 3">
    <name type="scientific">Pedococcus badiiscoriae</name>
    <dbReference type="NCBI Taxonomy" id="642776"/>
    <lineage>
        <taxon>Bacteria</taxon>
        <taxon>Bacillati</taxon>
        <taxon>Actinomycetota</taxon>
        <taxon>Actinomycetes</taxon>
        <taxon>Micrococcales</taxon>
        <taxon>Intrasporangiaceae</taxon>
        <taxon>Pedococcus</taxon>
    </lineage>
</organism>
<keyword evidence="3" id="KW-1185">Reference proteome</keyword>
<feature type="transmembrane region" description="Helical" evidence="1">
    <location>
        <begin position="12"/>
        <end position="34"/>
    </location>
</feature>
<evidence type="ECO:0000313" key="3">
    <source>
        <dbReference type="Proteomes" id="UP000573599"/>
    </source>
</evidence>
<keyword evidence="1" id="KW-1133">Transmembrane helix</keyword>
<dbReference type="Proteomes" id="UP000573599">
    <property type="component" value="Unassembled WGS sequence"/>
</dbReference>
<dbReference type="AlphaFoldDB" id="A0A852WR45"/>
<feature type="transmembrane region" description="Helical" evidence="1">
    <location>
        <begin position="62"/>
        <end position="83"/>
    </location>
</feature>
<sequence length="143" mass="14027">MSGRTLVKAVRIALVSASAWSALLVVAALTVPVYSGETSSADSTGEVSSSPTTATLVEVNGAWGLVVASIPLLACAVVGALLLRPGGRTRQVIAAVVVGLLGILTVVSLLTVGVFVAPATAGLGVAVLLALASPTERHGMGAA</sequence>
<gene>
    <name evidence="2" type="ORF">BJ986_002169</name>
</gene>
<proteinExistence type="predicted"/>
<keyword evidence="1" id="KW-0472">Membrane</keyword>
<dbReference type="EMBL" id="JACCAB010000001">
    <property type="protein sequence ID" value="NYG07682.1"/>
    <property type="molecule type" value="Genomic_DNA"/>
</dbReference>